<evidence type="ECO:0000256" key="4">
    <source>
        <dbReference type="ARBA" id="ARBA00047684"/>
    </source>
</evidence>
<comment type="catalytic activity">
    <reaction evidence="4">
        <text>(S)-ureidoglycolate = urea + glyoxylate</text>
        <dbReference type="Rhea" id="RHEA:11304"/>
        <dbReference type="ChEBI" id="CHEBI:16199"/>
        <dbReference type="ChEBI" id="CHEBI:36655"/>
        <dbReference type="ChEBI" id="CHEBI:57296"/>
        <dbReference type="EC" id="4.3.2.3"/>
    </reaction>
</comment>
<keyword evidence="6" id="KW-1185">Reference proteome</keyword>
<protein>
    <submittedName>
        <fullName evidence="5">Ureidoglycolate lyase</fullName>
    </submittedName>
</protein>
<reference evidence="5 6" key="1">
    <citation type="journal article" date="2013" name="Antonie Van Leeuwenhoek">
        <title>Dongia rigui sp. nov., isolated from freshwater of a large wetland in Korea.</title>
        <authorList>
            <person name="Baik K.S."/>
            <person name="Hwang Y.M."/>
            <person name="Choi J.S."/>
            <person name="Kwon J."/>
            <person name="Seong C.N."/>
        </authorList>
    </citation>
    <scope>NUCLEOTIDE SEQUENCE [LARGE SCALE GENOMIC DNA]</scope>
    <source>
        <strain evidence="5 6">04SU4-P</strain>
    </source>
</reference>
<dbReference type="PANTHER" id="PTHR21221:SF1">
    <property type="entry name" value="UREIDOGLYCOLATE LYASE"/>
    <property type="match status" value="1"/>
</dbReference>
<dbReference type="InterPro" id="IPR011051">
    <property type="entry name" value="RmlC_Cupin_sf"/>
</dbReference>
<dbReference type="CDD" id="cd20298">
    <property type="entry name" value="cupin_UAH"/>
    <property type="match status" value="1"/>
</dbReference>
<dbReference type="EMBL" id="JAXCLX010000001">
    <property type="protein sequence ID" value="MDY0870623.1"/>
    <property type="molecule type" value="Genomic_DNA"/>
</dbReference>
<dbReference type="InterPro" id="IPR007247">
    <property type="entry name" value="Ureidogly_lyase"/>
</dbReference>
<evidence type="ECO:0000313" key="6">
    <source>
        <dbReference type="Proteomes" id="UP001271769"/>
    </source>
</evidence>
<dbReference type="NCBIfam" id="NF009932">
    <property type="entry name" value="PRK13395.1"/>
    <property type="match status" value="1"/>
</dbReference>
<evidence type="ECO:0000313" key="5">
    <source>
        <dbReference type="EMBL" id="MDY0870623.1"/>
    </source>
</evidence>
<dbReference type="PANTHER" id="PTHR21221">
    <property type="entry name" value="UREIDOGLYCOLATE HYDROLASE"/>
    <property type="match status" value="1"/>
</dbReference>
<dbReference type="GO" id="GO:0016829">
    <property type="term" value="F:lyase activity"/>
    <property type="evidence" value="ECO:0007669"/>
    <property type="project" value="UniProtKB-KW"/>
</dbReference>
<evidence type="ECO:0000256" key="2">
    <source>
        <dbReference type="ARBA" id="ARBA00022631"/>
    </source>
</evidence>
<name>A0ABU5DTE8_9PROT</name>
<sequence>MKLKIEQLDRGAFAPFGDVIACDGSRHYQINDGFAERYHDLAKVDIAADGGRPLINIFRAKPRTLPLQIAMMERHPLSSQAFMPLMPRAFLVVVAAAGTVPTAEDLRCFRTHGLQGVNYAPGTWHFPLIALETEQDFLVVDRGGPGRNCDEVAIAGDVFVVD</sequence>
<evidence type="ECO:0000256" key="1">
    <source>
        <dbReference type="ARBA" id="ARBA00011738"/>
    </source>
</evidence>
<organism evidence="5 6">
    <name type="scientific">Dongia rigui</name>
    <dbReference type="NCBI Taxonomy" id="940149"/>
    <lineage>
        <taxon>Bacteria</taxon>
        <taxon>Pseudomonadati</taxon>
        <taxon>Pseudomonadota</taxon>
        <taxon>Alphaproteobacteria</taxon>
        <taxon>Rhodospirillales</taxon>
        <taxon>Dongiaceae</taxon>
        <taxon>Dongia</taxon>
    </lineage>
</organism>
<proteinExistence type="predicted"/>
<dbReference type="PIRSF" id="PIRSF017306">
    <property type="entry name" value="Ureidogly_hydro"/>
    <property type="match status" value="1"/>
</dbReference>
<dbReference type="Proteomes" id="UP001271769">
    <property type="component" value="Unassembled WGS sequence"/>
</dbReference>
<evidence type="ECO:0000256" key="3">
    <source>
        <dbReference type="ARBA" id="ARBA00023239"/>
    </source>
</evidence>
<dbReference type="Gene3D" id="2.60.120.480">
    <property type="entry name" value="Ureidoglycolate hydrolase"/>
    <property type="match status" value="1"/>
</dbReference>
<gene>
    <name evidence="5" type="ORF">SMD31_01760</name>
</gene>
<keyword evidence="2" id="KW-0659">Purine metabolism</keyword>
<comment type="caution">
    <text evidence="5">The sequence shown here is derived from an EMBL/GenBank/DDBJ whole genome shotgun (WGS) entry which is preliminary data.</text>
</comment>
<accession>A0ABU5DTE8</accession>
<dbReference type="Pfam" id="PF04115">
    <property type="entry name" value="Ureidogly_lyase"/>
    <property type="match status" value="1"/>
</dbReference>
<dbReference type="InterPro" id="IPR024060">
    <property type="entry name" value="Ureidoglycolate_lyase_dom_sf"/>
</dbReference>
<dbReference type="SUPFAM" id="SSF51182">
    <property type="entry name" value="RmlC-like cupins"/>
    <property type="match status" value="1"/>
</dbReference>
<dbReference type="InterPro" id="IPR047233">
    <property type="entry name" value="UAH_cupin"/>
</dbReference>
<keyword evidence="3 5" id="KW-0456">Lyase</keyword>
<comment type="subunit">
    <text evidence="1">Homodimer.</text>
</comment>
<dbReference type="RefSeq" id="WP_320498914.1">
    <property type="nucleotide sequence ID" value="NZ_JAXCLX010000001.1"/>
</dbReference>